<dbReference type="InterPro" id="IPR003128">
    <property type="entry name" value="Villin_headpiece"/>
</dbReference>
<dbReference type="InterPro" id="IPR007122">
    <property type="entry name" value="Villin/Gelsolin"/>
</dbReference>
<organism evidence="2 3">
    <name type="scientific">Thelohanellus kitauei</name>
    <name type="common">Myxosporean</name>
    <dbReference type="NCBI Taxonomy" id="669202"/>
    <lineage>
        <taxon>Eukaryota</taxon>
        <taxon>Metazoa</taxon>
        <taxon>Cnidaria</taxon>
        <taxon>Myxozoa</taxon>
        <taxon>Myxosporea</taxon>
        <taxon>Bivalvulida</taxon>
        <taxon>Platysporina</taxon>
        <taxon>Myxobolidae</taxon>
        <taxon>Thelohanellus</taxon>
    </lineage>
</organism>
<accession>A0A0C2MNB5</accession>
<dbReference type="PROSITE" id="PS51089">
    <property type="entry name" value="HP"/>
    <property type="match status" value="1"/>
</dbReference>
<dbReference type="GO" id="GO:0051016">
    <property type="term" value="P:barbed-end actin filament capping"/>
    <property type="evidence" value="ECO:0007669"/>
    <property type="project" value="TreeGrafter"/>
</dbReference>
<name>A0A0C2MNB5_THEKT</name>
<dbReference type="OrthoDB" id="6017871at2759"/>
<dbReference type="PANTHER" id="PTHR11977">
    <property type="entry name" value="VILLIN"/>
    <property type="match status" value="1"/>
</dbReference>
<dbReference type="GO" id="GO:0051014">
    <property type="term" value="P:actin filament severing"/>
    <property type="evidence" value="ECO:0007669"/>
    <property type="project" value="TreeGrafter"/>
</dbReference>
<dbReference type="PRINTS" id="PR00597">
    <property type="entry name" value="GELSOLIN"/>
</dbReference>
<dbReference type="Gene3D" id="1.10.950.10">
    <property type="entry name" value="Villin headpiece domain"/>
    <property type="match status" value="1"/>
</dbReference>
<sequence length="501" mass="58391">MTTKMFYMVRNVINRGKGGIDPDEGFAFSVQTQKLTVFKLENSEFVKTDEDVMSFFFSQQVYLVEWYFIYQRSDIKSLTGEDVDLEGTGRQVCVYFYWQGRDCTVSEKALSAILTIFYVNKKASQVHVGQDSEMPAFVSLFKTHYVSGIGHSDEFNANDHHLYLIRGTNLEECTLLEVEPHFTSLRSQGNFLYVHPASNTIYQWIGRLYNKALDITELLETLHKLFQVQTIEEGEEPEDFLTFLQFPAGKPYSFIASSIQFCCSFRKLDQYKIECNKISCQLSQIKDHNGKPVQYDNFSVHQNDLYSLIQPVLVLVCTTQNTYLWHGWVPPKGNSNNSEQLNDLNILTDKNFLEMKRYILEDLATFLKGSNYKKTETTFSEFITQIHAGLEPSDFIQLFPNWKKREDIYLQQLKLGRIADEQPSVSAQQTLSEQIFYPIEVLVKRPLPENVEPGKLENYIEDGEFEVTKWLTKNLFDMKKEEFSKLPRWKQNELKKSKQLF</sequence>
<dbReference type="Proteomes" id="UP000031668">
    <property type="component" value="Unassembled WGS sequence"/>
</dbReference>
<protein>
    <submittedName>
        <fullName evidence="2">Supervillin</fullName>
    </submittedName>
</protein>
<dbReference type="EMBL" id="JWZT01002718">
    <property type="protein sequence ID" value="KII68706.1"/>
    <property type="molecule type" value="Genomic_DNA"/>
</dbReference>
<comment type="caution">
    <text evidence="2">The sequence shown here is derived from an EMBL/GenBank/DDBJ whole genome shotgun (WGS) entry which is preliminary data.</text>
</comment>
<dbReference type="Gene3D" id="3.40.20.10">
    <property type="entry name" value="Severin"/>
    <property type="match status" value="3"/>
</dbReference>
<proteinExistence type="predicted"/>
<dbReference type="GO" id="GO:0005737">
    <property type="term" value="C:cytoplasm"/>
    <property type="evidence" value="ECO:0007669"/>
    <property type="project" value="TreeGrafter"/>
</dbReference>
<dbReference type="InterPro" id="IPR029006">
    <property type="entry name" value="ADF-H/Gelsolin-like_dom_sf"/>
</dbReference>
<dbReference type="GO" id="GO:0051015">
    <property type="term" value="F:actin filament binding"/>
    <property type="evidence" value="ECO:0007669"/>
    <property type="project" value="InterPro"/>
</dbReference>
<dbReference type="SMART" id="SM00153">
    <property type="entry name" value="VHP"/>
    <property type="match status" value="1"/>
</dbReference>
<feature type="domain" description="HP" evidence="1">
    <location>
        <begin position="431"/>
        <end position="501"/>
    </location>
</feature>
<dbReference type="GO" id="GO:0005546">
    <property type="term" value="F:phosphatidylinositol-4,5-bisphosphate binding"/>
    <property type="evidence" value="ECO:0007669"/>
    <property type="project" value="TreeGrafter"/>
</dbReference>
<dbReference type="PANTHER" id="PTHR11977:SF133">
    <property type="entry name" value="DUF4045 DOMAIN-CONTAINING PROTEIN"/>
    <property type="match status" value="1"/>
</dbReference>
<dbReference type="SUPFAM" id="SSF55753">
    <property type="entry name" value="Actin depolymerizing proteins"/>
    <property type="match status" value="2"/>
</dbReference>
<dbReference type="InterPro" id="IPR036886">
    <property type="entry name" value="Villin_headpiece_dom_sf"/>
</dbReference>
<dbReference type="SUPFAM" id="SSF47050">
    <property type="entry name" value="VHP, Villin headpiece domain"/>
    <property type="match status" value="1"/>
</dbReference>
<dbReference type="SMART" id="SM00262">
    <property type="entry name" value="GEL"/>
    <property type="match status" value="2"/>
</dbReference>
<dbReference type="Pfam" id="PF02209">
    <property type="entry name" value="VHP"/>
    <property type="match status" value="1"/>
</dbReference>
<keyword evidence="3" id="KW-1185">Reference proteome</keyword>
<gene>
    <name evidence="2" type="ORF">RF11_01065</name>
</gene>
<evidence type="ECO:0000259" key="1">
    <source>
        <dbReference type="PROSITE" id="PS51089"/>
    </source>
</evidence>
<evidence type="ECO:0000313" key="3">
    <source>
        <dbReference type="Proteomes" id="UP000031668"/>
    </source>
</evidence>
<dbReference type="GO" id="GO:0015629">
    <property type="term" value="C:actin cytoskeleton"/>
    <property type="evidence" value="ECO:0007669"/>
    <property type="project" value="TreeGrafter"/>
</dbReference>
<dbReference type="GO" id="GO:0008154">
    <property type="term" value="P:actin polymerization or depolymerization"/>
    <property type="evidence" value="ECO:0007669"/>
    <property type="project" value="TreeGrafter"/>
</dbReference>
<dbReference type="AlphaFoldDB" id="A0A0C2MNB5"/>
<reference evidence="2 3" key="1">
    <citation type="journal article" date="2014" name="Genome Biol. Evol.">
        <title>The genome of the myxosporean Thelohanellus kitauei shows adaptations to nutrient acquisition within its fish host.</title>
        <authorList>
            <person name="Yang Y."/>
            <person name="Xiong J."/>
            <person name="Zhou Z."/>
            <person name="Huo F."/>
            <person name="Miao W."/>
            <person name="Ran C."/>
            <person name="Liu Y."/>
            <person name="Zhang J."/>
            <person name="Feng J."/>
            <person name="Wang M."/>
            <person name="Wang M."/>
            <person name="Wang L."/>
            <person name="Yao B."/>
        </authorList>
    </citation>
    <scope>NUCLEOTIDE SEQUENCE [LARGE SCALE GENOMIC DNA]</scope>
    <source>
        <strain evidence="2">Wuqing</strain>
    </source>
</reference>
<dbReference type="OMA" id="RLWIWSE"/>
<evidence type="ECO:0000313" key="2">
    <source>
        <dbReference type="EMBL" id="KII68706.1"/>
    </source>
</evidence>